<dbReference type="AlphaFoldDB" id="A0A916DWQ1"/>
<dbReference type="GO" id="GO:0015074">
    <property type="term" value="P:DNA integration"/>
    <property type="evidence" value="ECO:0007669"/>
    <property type="project" value="InterPro"/>
</dbReference>
<dbReference type="Pfam" id="PF00589">
    <property type="entry name" value="Phage_integrase"/>
    <property type="match status" value="1"/>
</dbReference>
<evidence type="ECO:0000259" key="4">
    <source>
        <dbReference type="PROSITE" id="PS51898"/>
    </source>
</evidence>
<dbReference type="PANTHER" id="PTHR30349:SF41">
    <property type="entry name" value="INTEGRASE_RECOMBINASE PROTEIN MJ0367-RELATED"/>
    <property type="match status" value="1"/>
</dbReference>
<keyword evidence="2" id="KW-0238">DNA-binding</keyword>
<organism evidence="5 6">
    <name type="scientific">Aureispira anguillae</name>
    <dbReference type="NCBI Taxonomy" id="2864201"/>
    <lineage>
        <taxon>Bacteria</taxon>
        <taxon>Pseudomonadati</taxon>
        <taxon>Bacteroidota</taxon>
        <taxon>Saprospiria</taxon>
        <taxon>Saprospirales</taxon>
        <taxon>Saprospiraceae</taxon>
        <taxon>Aureispira</taxon>
    </lineage>
</organism>
<dbReference type="RefSeq" id="WP_264793680.1">
    <property type="nucleotide sequence ID" value="NZ_AP026869.1"/>
</dbReference>
<dbReference type="InterPro" id="IPR050090">
    <property type="entry name" value="Tyrosine_recombinase_XerCD"/>
</dbReference>
<dbReference type="InterPro" id="IPR011010">
    <property type="entry name" value="DNA_brk_join_enz"/>
</dbReference>
<dbReference type="EMBL" id="AP026869">
    <property type="protein sequence ID" value="BDS15696.1"/>
    <property type="molecule type" value="Genomic_DNA"/>
</dbReference>
<evidence type="ECO:0000256" key="3">
    <source>
        <dbReference type="ARBA" id="ARBA00023172"/>
    </source>
</evidence>
<dbReference type="SUPFAM" id="SSF56349">
    <property type="entry name" value="DNA breaking-rejoining enzymes"/>
    <property type="match status" value="1"/>
</dbReference>
<keyword evidence="6" id="KW-1185">Reference proteome</keyword>
<geneLocation type="plasmid" evidence="5 6">
    <name>pAUEb</name>
</geneLocation>
<sequence>MDKSGLKPIINLIARKLAKQNISYSQSQYIFKQVRKKLELKPEKKNKGTVKRLSRKEYKRFINMAYEKSSKIGLMMQVLFETATRVDEFTSFNADDIYFEELRIVIQSGKGDKRREVPIEENLARLLSTHLKDRRSGPIFRTQRNGRFTNRRIQQIVKEIAEIAQITSIEVTPHTLRHSRATFLAEDGMGKDYLQVFLGHDQPTTTEIYTKTAAMDTDKEFRRIMSENRS</sequence>
<comment type="similarity">
    <text evidence="1">Belongs to the 'phage' integrase family.</text>
</comment>
<dbReference type="Proteomes" id="UP001060919">
    <property type="component" value="Plasmid pAUEb"/>
</dbReference>
<dbReference type="GO" id="GO:0006310">
    <property type="term" value="P:DNA recombination"/>
    <property type="evidence" value="ECO:0007669"/>
    <property type="project" value="UniProtKB-KW"/>
</dbReference>
<reference evidence="5" key="1">
    <citation type="submission" date="2022-09" db="EMBL/GenBank/DDBJ databases">
        <title>Aureispira anguillicida sp. nov., isolated from Leptocephalus of Japanese eel Anguilla japonica.</title>
        <authorList>
            <person name="Yuasa K."/>
            <person name="Mekata T."/>
            <person name="Ikunari K."/>
        </authorList>
    </citation>
    <scope>NUCLEOTIDE SEQUENCE</scope>
    <source>
        <strain evidence="5">EL160426</strain>
        <plasmid evidence="5">pAUEb</plasmid>
    </source>
</reference>
<name>A0A916DWQ1_9BACT</name>
<dbReference type="InterPro" id="IPR013762">
    <property type="entry name" value="Integrase-like_cat_sf"/>
</dbReference>
<proteinExistence type="inferred from homology"/>
<keyword evidence="3" id="KW-0233">DNA recombination</keyword>
<dbReference type="Gene3D" id="1.10.443.10">
    <property type="entry name" value="Intergrase catalytic core"/>
    <property type="match status" value="1"/>
</dbReference>
<accession>A0A916DWQ1</accession>
<evidence type="ECO:0000256" key="1">
    <source>
        <dbReference type="ARBA" id="ARBA00008857"/>
    </source>
</evidence>
<dbReference type="PANTHER" id="PTHR30349">
    <property type="entry name" value="PHAGE INTEGRASE-RELATED"/>
    <property type="match status" value="1"/>
</dbReference>
<gene>
    <name evidence="5" type="ORF">AsAng_0064800</name>
</gene>
<evidence type="ECO:0000256" key="2">
    <source>
        <dbReference type="ARBA" id="ARBA00023125"/>
    </source>
</evidence>
<dbReference type="PROSITE" id="PS51898">
    <property type="entry name" value="TYR_RECOMBINASE"/>
    <property type="match status" value="1"/>
</dbReference>
<dbReference type="InterPro" id="IPR002104">
    <property type="entry name" value="Integrase_catalytic"/>
</dbReference>
<evidence type="ECO:0000313" key="6">
    <source>
        <dbReference type="Proteomes" id="UP001060919"/>
    </source>
</evidence>
<dbReference type="KEGG" id="aup:AsAng_0064800"/>
<protein>
    <submittedName>
        <fullName evidence="5">Tyrosine-type recombinase/integrase</fullName>
    </submittedName>
</protein>
<dbReference type="GO" id="GO:0003677">
    <property type="term" value="F:DNA binding"/>
    <property type="evidence" value="ECO:0007669"/>
    <property type="project" value="UniProtKB-KW"/>
</dbReference>
<keyword evidence="5" id="KW-0614">Plasmid</keyword>
<feature type="domain" description="Tyr recombinase" evidence="4">
    <location>
        <begin position="48"/>
        <end position="223"/>
    </location>
</feature>
<evidence type="ECO:0000313" key="5">
    <source>
        <dbReference type="EMBL" id="BDS15696.1"/>
    </source>
</evidence>